<dbReference type="AlphaFoldDB" id="A0A8J3XVC6"/>
<dbReference type="RefSeq" id="WP_203979948.1">
    <property type="nucleotide sequence ID" value="NZ_BAAAKY010000076.1"/>
</dbReference>
<protein>
    <submittedName>
        <fullName evidence="2">Uncharacterized protein</fullName>
    </submittedName>
</protein>
<gene>
    <name evidence="2" type="ORF">Psi02_68720</name>
</gene>
<reference evidence="2" key="1">
    <citation type="submission" date="2021-01" db="EMBL/GenBank/DDBJ databases">
        <title>Whole genome shotgun sequence of Planotetraspora silvatica NBRC 100141.</title>
        <authorList>
            <person name="Komaki H."/>
            <person name="Tamura T."/>
        </authorList>
    </citation>
    <scope>NUCLEOTIDE SEQUENCE</scope>
    <source>
        <strain evidence="2">NBRC 100141</strain>
    </source>
</reference>
<feature type="compositionally biased region" description="Acidic residues" evidence="1">
    <location>
        <begin position="90"/>
        <end position="114"/>
    </location>
</feature>
<accession>A0A8J3XVC6</accession>
<name>A0A8J3XVC6_9ACTN</name>
<keyword evidence="3" id="KW-1185">Reference proteome</keyword>
<dbReference type="EMBL" id="BOOQ01000052">
    <property type="protein sequence ID" value="GII50448.1"/>
    <property type="molecule type" value="Genomic_DNA"/>
</dbReference>
<proteinExistence type="predicted"/>
<dbReference type="Proteomes" id="UP000644610">
    <property type="component" value="Unassembled WGS sequence"/>
</dbReference>
<evidence type="ECO:0000313" key="2">
    <source>
        <dbReference type="EMBL" id="GII50448.1"/>
    </source>
</evidence>
<comment type="caution">
    <text evidence="2">The sequence shown here is derived from an EMBL/GenBank/DDBJ whole genome shotgun (WGS) entry which is preliminary data.</text>
</comment>
<evidence type="ECO:0000256" key="1">
    <source>
        <dbReference type="SAM" id="MobiDB-lite"/>
    </source>
</evidence>
<organism evidence="2 3">
    <name type="scientific">Planotetraspora silvatica</name>
    <dbReference type="NCBI Taxonomy" id="234614"/>
    <lineage>
        <taxon>Bacteria</taxon>
        <taxon>Bacillati</taxon>
        <taxon>Actinomycetota</taxon>
        <taxon>Actinomycetes</taxon>
        <taxon>Streptosporangiales</taxon>
        <taxon>Streptosporangiaceae</taxon>
        <taxon>Planotetraspora</taxon>
    </lineage>
</organism>
<evidence type="ECO:0000313" key="3">
    <source>
        <dbReference type="Proteomes" id="UP000644610"/>
    </source>
</evidence>
<sequence length="213" mass="23733">MGALDMDHSEEDSADLDEVEQFSDEARKRMREAAEAFTARVMQHTEALCGMKGQQREIPEIFALNGPLSEAARRFADAQFNLTGTSPSLEDLDDDDDEDDDDEDEDEDEDEDDSTERIAVLMRHDFLITNREALMAAGRAAYLKAWPADAEDDAAADVQAADRAIYQLMHASGGDRILDDVPGLMPDSSVQVTLYVEEPLDVDDPFAVYYDED</sequence>
<feature type="region of interest" description="Disordered" evidence="1">
    <location>
        <begin position="83"/>
        <end position="115"/>
    </location>
</feature>